<name>A0A7W7GD30_9ACTN</name>
<evidence type="ECO:0000313" key="3">
    <source>
        <dbReference type="Proteomes" id="UP000542210"/>
    </source>
</evidence>
<feature type="compositionally biased region" description="Basic and acidic residues" evidence="1">
    <location>
        <begin position="1"/>
        <end position="12"/>
    </location>
</feature>
<sequence length="179" mass="19510">MTGTETHHRDPSGRAQPSDRPCGSARSDSPQRSGRPARTRRPSTGRHRHGLAATVPDRREWDTAQKASAAQLDLLEPGWLVLYGSYYRRFYAIACVNTVAERLVEASDPDELRALMRQAEARPHRKSQARTSQALASRMRTGQRPAGQVRAIGDPAAGRPVAAHGIGGPVTSVGGWWQA</sequence>
<proteinExistence type="predicted"/>
<dbReference type="EMBL" id="JACHND010000001">
    <property type="protein sequence ID" value="MBB4705172.1"/>
    <property type="molecule type" value="Genomic_DNA"/>
</dbReference>
<accession>A0A7W7GD30</accession>
<organism evidence="2 3">
    <name type="scientific">Sphaerisporangium siamense</name>
    <dbReference type="NCBI Taxonomy" id="795645"/>
    <lineage>
        <taxon>Bacteria</taxon>
        <taxon>Bacillati</taxon>
        <taxon>Actinomycetota</taxon>
        <taxon>Actinomycetes</taxon>
        <taxon>Streptosporangiales</taxon>
        <taxon>Streptosporangiaceae</taxon>
        <taxon>Sphaerisporangium</taxon>
    </lineage>
</organism>
<feature type="region of interest" description="Disordered" evidence="1">
    <location>
        <begin position="1"/>
        <end position="56"/>
    </location>
</feature>
<comment type="caution">
    <text evidence="2">The sequence shown here is derived from an EMBL/GenBank/DDBJ whole genome shotgun (WGS) entry which is preliminary data.</text>
</comment>
<keyword evidence="3" id="KW-1185">Reference proteome</keyword>
<dbReference type="AlphaFoldDB" id="A0A7W7GD30"/>
<evidence type="ECO:0000313" key="2">
    <source>
        <dbReference type="EMBL" id="MBB4705172.1"/>
    </source>
</evidence>
<reference evidence="2 3" key="1">
    <citation type="submission" date="2020-08" db="EMBL/GenBank/DDBJ databases">
        <title>Sequencing the genomes of 1000 actinobacteria strains.</title>
        <authorList>
            <person name="Klenk H.-P."/>
        </authorList>
    </citation>
    <scope>NUCLEOTIDE SEQUENCE [LARGE SCALE GENOMIC DNA]</scope>
    <source>
        <strain evidence="2 3">DSM 45784</strain>
    </source>
</reference>
<gene>
    <name evidence="2" type="ORF">BJ982_006716</name>
</gene>
<feature type="compositionally biased region" description="Basic residues" evidence="1">
    <location>
        <begin position="35"/>
        <end position="50"/>
    </location>
</feature>
<dbReference type="RefSeq" id="WP_184886683.1">
    <property type="nucleotide sequence ID" value="NZ_BOOV01000006.1"/>
</dbReference>
<protein>
    <submittedName>
        <fullName evidence="2">Uncharacterized protein</fullName>
    </submittedName>
</protein>
<dbReference type="Proteomes" id="UP000542210">
    <property type="component" value="Unassembled WGS sequence"/>
</dbReference>
<evidence type="ECO:0000256" key="1">
    <source>
        <dbReference type="SAM" id="MobiDB-lite"/>
    </source>
</evidence>